<evidence type="ECO:0000256" key="1">
    <source>
        <dbReference type="SAM" id="MobiDB-lite"/>
    </source>
</evidence>
<gene>
    <name evidence="2" type="ORF">RFULGI_LOCUS2902</name>
</gene>
<feature type="non-terminal residue" evidence="2">
    <location>
        <position position="97"/>
    </location>
</feature>
<dbReference type="AlphaFoldDB" id="A0A9N9F5V7"/>
<evidence type="ECO:0000313" key="2">
    <source>
        <dbReference type="EMBL" id="CAG8511151.1"/>
    </source>
</evidence>
<dbReference type="Proteomes" id="UP000789396">
    <property type="component" value="Unassembled WGS sequence"/>
</dbReference>
<organism evidence="2 3">
    <name type="scientific">Racocetra fulgida</name>
    <dbReference type="NCBI Taxonomy" id="60492"/>
    <lineage>
        <taxon>Eukaryota</taxon>
        <taxon>Fungi</taxon>
        <taxon>Fungi incertae sedis</taxon>
        <taxon>Mucoromycota</taxon>
        <taxon>Glomeromycotina</taxon>
        <taxon>Glomeromycetes</taxon>
        <taxon>Diversisporales</taxon>
        <taxon>Gigasporaceae</taxon>
        <taxon>Racocetra</taxon>
    </lineage>
</organism>
<feature type="region of interest" description="Disordered" evidence="1">
    <location>
        <begin position="75"/>
        <end position="97"/>
    </location>
</feature>
<proteinExistence type="predicted"/>
<comment type="caution">
    <text evidence="2">The sequence shown here is derived from an EMBL/GenBank/DDBJ whole genome shotgun (WGS) entry which is preliminary data.</text>
</comment>
<name>A0A9N9F5V7_9GLOM</name>
<reference evidence="2" key="1">
    <citation type="submission" date="2021-06" db="EMBL/GenBank/DDBJ databases">
        <authorList>
            <person name="Kallberg Y."/>
            <person name="Tangrot J."/>
            <person name="Rosling A."/>
        </authorList>
    </citation>
    <scope>NUCLEOTIDE SEQUENCE</scope>
    <source>
        <strain evidence="2">IN212</strain>
    </source>
</reference>
<dbReference type="EMBL" id="CAJVPZ010002352">
    <property type="protein sequence ID" value="CAG8511151.1"/>
    <property type="molecule type" value="Genomic_DNA"/>
</dbReference>
<accession>A0A9N9F5V7</accession>
<protein>
    <submittedName>
        <fullName evidence="2">13032_t:CDS:1</fullName>
    </submittedName>
</protein>
<evidence type="ECO:0000313" key="3">
    <source>
        <dbReference type="Proteomes" id="UP000789396"/>
    </source>
</evidence>
<sequence length="97" mass="11138">MSSFIPSTEEFKLLEELIEILFPFDEATQFLNPSEIGMCCSFLDPRFKKLNFCTGALRHTTIQNMRRQFNELCPTPTTDVNTTNTNDNNLTSTSLHQ</sequence>
<keyword evidence="3" id="KW-1185">Reference proteome</keyword>